<comment type="similarity">
    <text evidence="1">Belongs to the peptidase S49 family.</text>
</comment>
<dbReference type="Pfam" id="PF01343">
    <property type="entry name" value="Peptidase_S49"/>
    <property type="match status" value="1"/>
</dbReference>
<keyword evidence="4" id="KW-0720">Serine protease</keyword>
<keyword evidence="5" id="KW-0472">Membrane</keyword>
<reference evidence="7" key="1">
    <citation type="journal article" date="2015" name="Nature">
        <title>Complex archaea that bridge the gap between prokaryotes and eukaryotes.</title>
        <authorList>
            <person name="Spang A."/>
            <person name="Saw J.H."/>
            <person name="Jorgensen S.L."/>
            <person name="Zaremba-Niedzwiedzka K."/>
            <person name="Martijn J."/>
            <person name="Lind A.E."/>
            <person name="van Eijk R."/>
            <person name="Schleper C."/>
            <person name="Guy L."/>
            <person name="Ettema T.J."/>
        </authorList>
    </citation>
    <scope>NUCLEOTIDE SEQUENCE</scope>
</reference>
<dbReference type="SUPFAM" id="SSF52096">
    <property type="entry name" value="ClpP/crotonase"/>
    <property type="match status" value="1"/>
</dbReference>
<comment type="caution">
    <text evidence="7">The sequence shown here is derived from an EMBL/GenBank/DDBJ whole genome shotgun (WGS) entry which is preliminary data.</text>
</comment>
<sequence>MEEKQVGFFRRNFRRLMKLISAIRVLTINLVFLFVLAMLFFAFSSGGLPSVADKGALVVNIRGSLVDQKNYVDPLMRLMGDSSAQQQEVLVQDVIDAIDYGREDERITTLVLSLDEMVYGGISKMQEIAPALQRFRDSGKKIIAVGDNYSQDQYWLATQADEIYLHPMGGVLLEGYGLY</sequence>
<feature type="domain" description="Peptidase S49" evidence="6">
    <location>
        <begin position="135"/>
        <end position="171"/>
    </location>
</feature>
<dbReference type="AlphaFoldDB" id="A0A0F9AQK1"/>
<feature type="non-terminal residue" evidence="7">
    <location>
        <position position="179"/>
    </location>
</feature>
<gene>
    <name evidence="7" type="ORF">LCGC14_2883430</name>
</gene>
<keyword evidence="3" id="KW-0378">Hydrolase</keyword>
<dbReference type="InterPro" id="IPR002142">
    <property type="entry name" value="Peptidase_S49"/>
</dbReference>
<evidence type="ECO:0000256" key="1">
    <source>
        <dbReference type="ARBA" id="ARBA00008683"/>
    </source>
</evidence>
<protein>
    <recommendedName>
        <fullName evidence="6">Peptidase S49 domain-containing protein</fullName>
    </recommendedName>
</protein>
<proteinExistence type="inferred from homology"/>
<keyword evidence="5" id="KW-0812">Transmembrane</keyword>
<dbReference type="InterPro" id="IPR029045">
    <property type="entry name" value="ClpP/crotonase-like_dom_sf"/>
</dbReference>
<dbReference type="PANTHER" id="PTHR33209:SF1">
    <property type="entry name" value="PEPTIDASE S49 DOMAIN-CONTAINING PROTEIN"/>
    <property type="match status" value="1"/>
</dbReference>
<dbReference type="GO" id="GO:0006508">
    <property type="term" value="P:proteolysis"/>
    <property type="evidence" value="ECO:0007669"/>
    <property type="project" value="UniProtKB-KW"/>
</dbReference>
<name>A0A0F9AQK1_9ZZZZ</name>
<dbReference type="Gene3D" id="3.90.226.10">
    <property type="entry name" value="2-enoyl-CoA Hydratase, Chain A, domain 1"/>
    <property type="match status" value="1"/>
</dbReference>
<evidence type="ECO:0000313" key="7">
    <source>
        <dbReference type="EMBL" id="KKK74471.1"/>
    </source>
</evidence>
<feature type="transmembrane region" description="Helical" evidence="5">
    <location>
        <begin position="21"/>
        <end position="43"/>
    </location>
</feature>
<keyword evidence="5" id="KW-1133">Transmembrane helix</keyword>
<dbReference type="GO" id="GO:0008236">
    <property type="term" value="F:serine-type peptidase activity"/>
    <property type="evidence" value="ECO:0007669"/>
    <property type="project" value="UniProtKB-KW"/>
</dbReference>
<accession>A0A0F9AQK1</accession>
<evidence type="ECO:0000256" key="3">
    <source>
        <dbReference type="ARBA" id="ARBA00022801"/>
    </source>
</evidence>
<evidence type="ECO:0000256" key="4">
    <source>
        <dbReference type="ARBA" id="ARBA00022825"/>
    </source>
</evidence>
<evidence type="ECO:0000256" key="5">
    <source>
        <dbReference type="SAM" id="Phobius"/>
    </source>
</evidence>
<organism evidence="7">
    <name type="scientific">marine sediment metagenome</name>
    <dbReference type="NCBI Taxonomy" id="412755"/>
    <lineage>
        <taxon>unclassified sequences</taxon>
        <taxon>metagenomes</taxon>
        <taxon>ecological metagenomes</taxon>
    </lineage>
</organism>
<dbReference type="EMBL" id="LAZR01056301">
    <property type="protein sequence ID" value="KKK74471.1"/>
    <property type="molecule type" value="Genomic_DNA"/>
</dbReference>
<evidence type="ECO:0000259" key="6">
    <source>
        <dbReference type="Pfam" id="PF01343"/>
    </source>
</evidence>
<keyword evidence="2" id="KW-0645">Protease</keyword>
<dbReference type="PANTHER" id="PTHR33209">
    <property type="entry name" value="PROTEASE 4"/>
    <property type="match status" value="1"/>
</dbReference>
<evidence type="ECO:0000256" key="2">
    <source>
        <dbReference type="ARBA" id="ARBA00022670"/>
    </source>
</evidence>